<keyword evidence="3" id="KW-0812">Transmembrane</keyword>
<dbReference type="InterPro" id="IPR007248">
    <property type="entry name" value="Mpv17_PMP22"/>
</dbReference>
<dbReference type="PANTHER" id="PTHR11266:SF121">
    <property type="entry name" value="OS09G0315000 PROTEIN"/>
    <property type="match status" value="1"/>
</dbReference>
<evidence type="ECO:0000256" key="3">
    <source>
        <dbReference type="ARBA" id="ARBA00022692"/>
    </source>
</evidence>
<protein>
    <submittedName>
        <fullName evidence="9">Mpv17 / PMP22 family</fullName>
    </submittedName>
</protein>
<evidence type="ECO:0000256" key="5">
    <source>
        <dbReference type="ARBA" id="ARBA00023136"/>
    </source>
</evidence>
<evidence type="ECO:0000256" key="4">
    <source>
        <dbReference type="ARBA" id="ARBA00022989"/>
    </source>
</evidence>
<dbReference type="Pfam" id="PF04117">
    <property type="entry name" value="Mpv17_PMP22"/>
    <property type="match status" value="1"/>
</dbReference>
<comment type="subcellular location">
    <subcellularLocation>
        <location evidence="1">Membrane</location>
        <topology evidence="1">Multi-pass membrane protein</topology>
    </subcellularLocation>
</comment>
<proteinExistence type="inferred from homology"/>
<keyword evidence="10" id="KW-1185">Reference proteome</keyword>
<dbReference type="AlphaFoldDB" id="A0A9N8E6L3"/>
<dbReference type="GO" id="GO:0016020">
    <property type="term" value="C:membrane"/>
    <property type="evidence" value="ECO:0007669"/>
    <property type="project" value="UniProtKB-SubCell"/>
</dbReference>
<comment type="caution">
    <text evidence="9">The sequence shown here is derived from an EMBL/GenBank/DDBJ whole genome shotgun (WGS) entry which is preliminary data.</text>
</comment>
<evidence type="ECO:0000256" key="2">
    <source>
        <dbReference type="ARBA" id="ARBA00006824"/>
    </source>
</evidence>
<evidence type="ECO:0000256" key="8">
    <source>
        <dbReference type="SAM" id="SignalP"/>
    </source>
</evidence>
<dbReference type="PANTHER" id="PTHR11266">
    <property type="entry name" value="PEROXISOMAL MEMBRANE PROTEIN 2, PXMP2 MPV17"/>
    <property type="match status" value="1"/>
</dbReference>
<feature type="signal peptide" evidence="8">
    <location>
        <begin position="1"/>
        <end position="29"/>
    </location>
</feature>
<evidence type="ECO:0000256" key="7">
    <source>
        <dbReference type="SAM" id="MobiDB-lite"/>
    </source>
</evidence>
<organism evidence="9 10">
    <name type="scientific">Seminavis robusta</name>
    <dbReference type="NCBI Taxonomy" id="568900"/>
    <lineage>
        <taxon>Eukaryota</taxon>
        <taxon>Sar</taxon>
        <taxon>Stramenopiles</taxon>
        <taxon>Ochrophyta</taxon>
        <taxon>Bacillariophyta</taxon>
        <taxon>Bacillariophyceae</taxon>
        <taxon>Bacillariophycidae</taxon>
        <taxon>Naviculales</taxon>
        <taxon>Naviculaceae</taxon>
        <taxon>Seminavis</taxon>
    </lineage>
</organism>
<gene>
    <name evidence="9" type="ORF">SEMRO_729_G193780.1</name>
</gene>
<sequence>MPSTKPTRSPSKIALSALIAALLASSSHCFQPSLPTSRISPRPLSSSTAQARKTLSSPTTTTTTTLSMTLEDVNTFYQTYPLQAAVLTCGVKASLADCVAQIRSWTSSERAIELRRNAAYIIYGGIFIGLMCHIEYDIVFPHLFGTNHDLKNVVESVLFDNFVSAPLMWLPPVYFIKAVMFDYPLSEGLDKYLSDIRDEGLLYKYWAVWLPAQTISFSCVPDHMRVLFMACISFGWFIILSSCQSTGDSVVEAVTEETLAATTIEAST</sequence>
<name>A0A9N8E6L3_9STRA</name>
<accession>A0A9N8E6L3</accession>
<dbReference type="OrthoDB" id="5345392at2759"/>
<feature type="compositionally biased region" description="Polar residues" evidence="7">
    <location>
        <begin position="34"/>
        <end position="53"/>
    </location>
</feature>
<keyword evidence="5" id="KW-0472">Membrane</keyword>
<evidence type="ECO:0000256" key="1">
    <source>
        <dbReference type="ARBA" id="ARBA00004141"/>
    </source>
</evidence>
<keyword evidence="8" id="KW-0732">Signal</keyword>
<reference evidence="9" key="1">
    <citation type="submission" date="2020-06" db="EMBL/GenBank/DDBJ databases">
        <authorList>
            <consortium name="Plant Systems Biology data submission"/>
        </authorList>
    </citation>
    <scope>NUCLEOTIDE SEQUENCE</scope>
    <source>
        <strain evidence="9">D6</strain>
    </source>
</reference>
<evidence type="ECO:0000313" key="10">
    <source>
        <dbReference type="Proteomes" id="UP001153069"/>
    </source>
</evidence>
<feature type="chain" id="PRO_5040206277" evidence="8">
    <location>
        <begin position="30"/>
        <end position="268"/>
    </location>
</feature>
<comment type="similarity">
    <text evidence="2 6">Belongs to the peroxisomal membrane protein PXMP2/4 family.</text>
</comment>
<keyword evidence="4" id="KW-1133">Transmembrane helix</keyword>
<dbReference type="EMBL" id="CAICTM010000728">
    <property type="protein sequence ID" value="CAB9515631.1"/>
    <property type="molecule type" value="Genomic_DNA"/>
</dbReference>
<feature type="region of interest" description="Disordered" evidence="7">
    <location>
        <begin position="34"/>
        <end position="61"/>
    </location>
</feature>
<evidence type="ECO:0000313" key="9">
    <source>
        <dbReference type="EMBL" id="CAB9515631.1"/>
    </source>
</evidence>
<evidence type="ECO:0000256" key="6">
    <source>
        <dbReference type="RuleBase" id="RU363053"/>
    </source>
</evidence>
<dbReference type="Proteomes" id="UP001153069">
    <property type="component" value="Unassembled WGS sequence"/>
</dbReference>
<dbReference type="GO" id="GO:0005737">
    <property type="term" value="C:cytoplasm"/>
    <property type="evidence" value="ECO:0007669"/>
    <property type="project" value="TreeGrafter"/>
</dbReference>